<dbReference type="InterPro" id="IPR052898">
    <property type="entry name" value="ACAD10-like"/>
</dbReference>
<dbReference type="RefSeq" id="WP_204010187.1">
    <property type="nucleotide sequence ID" value="NZ_BOOG01000005.1"/>
</dbReference>
<dbReference type="PANTHER" id="PTHR47829">
    <property type="entry name" value="HYDROLASE, PUTATIVE (AFU_ORTHOLOGUE AFUA_1G12880)-RELATED"/>
    <property type="match status" value="1"/>
</dbReference>
<accession>A0A8J3R2Z3</accession>
<dbReference type="PANTHER" id="PTHR47829:SF1">
    <property type="entry name" value="HAD FAMILY PHOSPHATASE"/>
    <property type="match status" value="1"/>
</dbReference>
<dbReference type="Gene3D" id="3.30.200.20">
    <property type="entry name" value="Phosphorylase Kinase, domain 1"/>
    <property type="match status" value="1"/>
</dbReference>
<dbReference type="SUPFAM" id="SSF56112">
    <property type="entry name" value="Protein kinase-like (PK-like)"/>
    <property type="match status" value="1"/>
</dbReference>
<gene>
    <name evidence="2" type="ORF">Mth01_03600</name>
</gene>
<dbReference type="CDD" id="cd05154">
    <property type="entry name" value="ACAD10_11_N-like"/>
    <property type="match status" value="1"/>
</dbReference>
<dbReference type="InterPro" id="IPR011009">
    <property type="entry name" value="Kinase-like_dom_sf"/>
</dbReference>
<evidence type="ECO:0000259" key="1">
    <source>
        <dbReference type="Pfam" id="PF01636"/>
    </source>
</evidence>
<reference evidence="2" key="1">
    <citation type="submission" date="2021-01" db="EMBL/GenBank/DDBJ databases">
        <title>Whole genome shotgun sequence of Sphaerimonospora thailandensis NBRC 107569.</title>
        <authorList>
            <person name="Komaki H."/>
            <person name="Tamura T."/>
        </authorList>
    </citation>
    <scope>NUCLEOTIDE SEQUENCE</scope>
    <source>
        <strain evidence="2">NBRC 107569</strain>
    </source>
</reference>
<dbReference type="InterPro" id="IPR041726">
    <property type="entry name" value="ACAD10_11_N"/>
</dbReference>
<dbReference type="AlphaFoldDB" id="A0A8J3R2Z3"/>
<evidence type="ECO:0000313" key="2">
    <source>
        <dbReference type="EMBL" id="GIH68107.1"/>
    </source>
</evidence>
<keyword evidence="3" id="KW-1185">Reference proteome</keyword>
<evidence type="ECO:0000313" key="3">
    <source>
        <dbReference type="Proteomes" id="UP000610966"/>
    </source>
</evidence>
<sequence length="345" mass="37358">MSHVVQTGLGLSDAVGGWLAAHVPGLRAPVEFSRLAGGRSNLTFLVTDAAGVRFVLRRPPLGDHPANAHDVLREARILRAVAGEVPVPAVLAVCEDPAVTGAPFVVMEHLDGLVLRDPAGVEAAFPVGDRGRIGPALIDAMAALHSVDPARLGLGGLAERRDHLARQLRRWHDNWRKTTIRPLPDLERAHARLVEHIPEQRRTGIVHGDFRLDNCLLDTGGTVLGILDWELTTIGDPLADLGQFLVYWAEPGDAHTALHTPPTGLPGFASRDDLCARYFACLGVDPAPVDYYLAFNWWKTACIVENVYTRMLSGAMGATDRSPESFGEQAAGLAAQAWRYASRLR</sequence>
<organism evidence="2 3">
    <name type="scientific">Sphaerimonospora thailandensis</name>
    <dbReference type="NCBI Taxonomy" id="795644"/>
    <lineage>
        <taxon>Bacteria</taxon>
        <taxon>Bacillati</taxon>
        <taxon>Actinomycetota</taxon>
        <taxon>Actinomycetes</taxon>
        <taxon>Streptosporangiales</taxon>
        <taxon>Streptosporangiaceae</taxon>
        <taxon>Sphaerimonospora</taxon>
    </lineage>
</organism>
<comment type="caution">
    <text evidence="2">The sequence shown here is derived from an EMBL/GenBank/DDBJ whole genome shotgun (WGS) entry which is preliminary data.</text>
</comment>
<dbReference type="Proteomes" id="UP000610966">
    <property type="component" value="Unassembled WGS sequence"/>
</dbReference>
<proteinExistence type="predicted"/>
<dbReference type="Gene3D" id="3.90.1200.10">
    <property type="match status" value="1"/>
</dbReference>
<protein>
    <submittedName>
        <fullName evidence="2">Acyl-CoA dehydrogenase</fullName>
    </submittedName>
</protein>
<name>A0A8J3R2Z3_9ACTN</name>
<feature type="domain" description="Aminoglycoside phosphotransferase" evidence="1">
    <location>
        <begin position="32"/>
        <end position="255"/>
    </location>
</feature>
<dbReference type="InterPro" id="IPR002575">
    <property type="entry name" value="Aminoglycoside_PTrfase"/>
</dbReference>
<dbReference type="EMBL" id="BOOG01000005">
    <property type="protein sequence ID" value="GIH68107.1"/>
    <property type="molecule type" value="Genomic_DNA"/>
</dbReference>
<dbReference type="Pfam" id="PF01636">
    <property type="entry name" value="APH"/>
    <property type="match status" value="1"/>
</dbReference>